<accession>A0A370GSP3</accession>
<evidence type="ECO:0000256" key="3">
    <source>
        <dbReference type="ARBA" id="ARBA00022603"/>
    </source>
</evidence>
<dbReference type="PANTHER" id="PTHR31760:SF0">
    <property type="entry name" value="S-ADENOSYL-L-METHIONINE-DEPENDENT METHYLTRANSFERASES SUPERFAMILY PROTEIN"/>
    <property type="match status" value="1"/>
</dbReference>
<feature type="binding site" evidence="6">
    <location>
        <begin position="96"/>
        <end position="98"/>
    </location>
    <ligand>
        <name>S-adenosyl-L-methionine</name>
        <dbReference type="ChEBI" id="CHEBI:59789"/>
    </ligand>
</feature>
<evidence type="ECO:0000313" key="8">
    <source>
        <dbReference type="Proteomes" id="UP000254720"/>
    </source>
</evidence>
<dbReference type="Pfam" id="PF02527">
    <property type="entry name" value="GidB"/>
    <property type="match status" value="1"/>
</dbReference>
<sequence length="206" mass="23027">MKMLLTQALKENSLSLSGAVQQKLLRYLALLQTWNRVFNLTTITDPREMIYLHLIDSLVMSPYLQGIRLLDVGSGAGLPGIPLAIAHPDQQWTLLDKSSKKTRFLTQAAAELELANVSVIHHRCEDFQPPAGFDSILSRAFGTIRMFAETTVHLLAPDGILIAMKGKYPQEELADVPAAFTVEDVIRLDIKGINAERHIVRLRMKK</sequence>
<dbReference type="Proteomes" id="UP000254720">
    <property type="component" value="Unassembled WGS sequence"/>
</dbReference>
<feature type="binding site" evidence="6">
    <location>
        <position position="139"/>
    </location>
    <ligand>
        <name>S-adenosyl-L-methionine</name>
        <dbReference type="ChEBI" id="CHEBI:59789"/>
    </ligand>
</feature>
<protein>
    <recommendedName>
        <fullName evidence="6">Ribosomal RNA small subunit methyltransferase G</fullName>
        <ecNumber evidence="6">2.1.1.170</ecNumber>
    </recommendedName>
    <alternativeName>
        <fullName evidence="6">16S rRNA 7-methylguanosine methyltransferase</fullName>
        <shortName evidence="6">16S rRNA m7G methyltransferase</shortName>
    </alternativeName>
</protein>
<dbReference type="Gene3D" id="3.40.50.150">
    <property type="entry name" value="Vaccinia Virus protein VP39"/>
    <property type="match status" value="1"/>
</dbReference>
<dbReference type="AlphaFoldDB" id="A0A370GSP3"/>
<dbReference type="CDD" id="cd02440">
    <property type="entry name" value="AdoMet_MTases"/>
    <property type="match status" value="1"/>
</dbReference>
<dbReference type="GO" id="GO:0070043">
    <property type="term" value="F:rRNA (guanine-N7-)-methyltransferase activity"/>
    <property type="evidence" value="ECO:0007669"/>
    <property type="project" value="UniProtKB-UniRule"/>
</dbReference>
<evidence type="ECO:0000313" key="7">
    <source>
        <dbReference type="EMBL" id="RDI46511.1"/>
    </source>
</evidence>
<evidence type="ECO:0000256" key="5">
    <source>
        <dbReference type="ARBA" id="ARBA00022691"/>
    </source>
</evidence>
<comment type="catalytic activity">
    <reaction evidence="6">
        <text>guanosine(527) in 16S rRNA + S-adenosyl-L-methionine = N(7)-methylguanosine(527) in 16S rRNA + S-adenosyl-L-homocysteine</text>
        <dbReference type="Rhea" id="RHEA:42732"/>
        <dbReference type="Rhea" id="RHEA-COMP:10209"/>
        <dbReference type="Rhea" id="RHEA-COMP:10210"/>
        <dbReference type="ChEBI" id="CHEBI:57856"/>
        <dbReference type="ChEBI" id="CHEBI:59789"/>
        <dbReference type="ChEBI" id="CHEBI:74269"/>
        <dbReference type="ChEBI" id="CHEBI:74480"/>
        <dbReference type="EC" id="2.1.1.170"/>
    </reaction>
</comment>
<dbReference type="HAMAP" id="MF_00074">
    <property type="entry name" value="16SrRNA_methyltr_G"/>
    <property type="match status" value="1"/>
</dbReference>
<dbReference type="InterPro" id="IPR003682">
    <property type="entry name" value="rRNA_ssu_MeTfrase_G"/>
</dbReference>
<keyword evidence="5 6" id="KW-0949">S-adenosyl-L-methionine</keyword>
<dbReference type="PIRSF" id="PIRSF003078">
    <property type="entry name" value="GidB"/>
    <property type="match status" value="1"/>
</dbReference>
<dbReference type="SUPFAM" id="SSF53335">
    <property type="entry name" value="S-adenosyl-L-methionine-dependent methyltransferases"/>
    <property type="match status" value="1"/>
</dbReference>
<proteinExistence type="inferred from homology"/>
<keyword evidence="8" id="KW-1185">Reference proteome</keyword>
<dbReference type="EMBL" id="QQAX01000005">
    <property type="protein sequence ID" value="RDI46511.1"/>
    <property type="molecule type" value="Genomic_DNA"/>
</dbReference>
<dbReference type="NCBIfam" id="TIGR00138">
    <property type="entry name" value="rsmG_gidB"/>
    <property type="match status" value="1"/>
</dbReference>
<comment type="subcellular location">
    <subcellularLocation>
        <location evidence="6">Cytoplasm</location>
    </subcellularLocation>
</comment>
<keyword evidence="2 6" id="KW-0698">rRNA processing</keyword>
<keyword evidence="3 6" id="KW-0489">Methyltransferase</keyword>
<comment type="caution">
    <text evidence="7">The sequence shown here is derived from an EMBL/GenBank/DDBJ whole genome shotgun (WGS) entry which is preliminary data.</text>
</comment>
<organism evidence="7 8">
    <name type="scientific">Aquicella lusitana</name>
    <dbReference type="NCBI Taxonomy" id="254246"/>
    <lineage>
        <taxon>Bacteria</taxon>
        <taxon>Pseudomonadati</taxon>
        <taxon>Pseudomonadota</taxon>
        <taxon>Gammaproteobacteria</taxon>
        <taxon>Legionellales</taxon>
        <taxon>Coxiellaceae</taxon>
        <taxon>Aquicella</taxon>
    </lineage>
</organism>
<feature type="binding site" evidence="6">
    <location>
        <position position="73"/>
    </location>
    <ligand>
        <name>S-adenosyl-L-methionine</name>
        <dbReference type="ChEBI" id="CHEBI:59789"/>
    </ligand>
</feature>
<comment type="function">
    <text evidence="6">Specifically methylates the N7 position of guanine in position 527 of 16S rRNA.</text>
</comment>
<evidence type="ECO:0000256" key="1">
    <source>
        <dbReference type="ARBA" id="ARBA00022490"/>
    </source>
</evidence>
<gene>
    <name evidence="6" type="primary">rsmG</name>
    <name evidence="7" type="ORF">C8D86_10535</name>
</gene>
<dbReference type="EC" id="2.1.1.170" evidence="6"/>
<name>A0A370GSP3_9COXI</name>
<reference evidence="7 8" key="1">
    <citation type="submission" date="2018-07" db="EMBL/GenBank/DDBJ databases">
        <title>Genomic Encyclopedia of Type Strains, Phase IV (KMG-IV): sequencing the most valuable type-strain genomes for metagenomic binning, comparative biology and taxonomic classification.</title>
        <authorList>
            <person name="Goeker M."/>
        </authorList>
    </citation>
    <scope>NUCLEOTIDE SEQUENCE [LARGE SCALE GENOMIC DNA]</scope>
    <source>
        <strain evidence="7 8">DSM 16500</strain>
    </source>
</reference>
<keyword evidence="1 6" id="KW-0963">Cytoplasm</keyword>
<keyword evidence="4 6" id="KW-0808">Transferase</keyword>
<dbReference type="InterPro" id="IPR029063">
    <property type="entry name" value="SAM-dependent_MTases_sf"/>
</dbReference>
<comment type="similarity">
    <text evidence="6">Belongs to the methyltransferase superfamily. RNA methyltransferase RsmG family.</text>
</comment>
<feature type="binding site" evidence="6">
    <location>
        <position position="78"/>
    </location>
    <ligand>
        <name>S-adenosyl-L-methionine</name>
        <dbReference type="ChEBI" id="CHEBI:59789"/>
    </ligand>
</feature>
<evidence type="ECO:0000256" key="4">
    <source>
        <dbReference type="ARBA" id="ARBA00022679"/>
    </source>
</evidence>
<dbReference type="PANTHER" id="PTHR31760">
    <property type="entry name" value="S-ADENOSYL-L-METHIONINE-DEPENDENT METHYLTRANSFERASES SUPERFAMILY PROTEIN"/>
    <property type="match status" value="1"/>
</dbReference>
<evidence type="ECO:0000256" key="6">
    <source>
        <dbReference type="HAMAP-Rule" id="MF_00074"/>
    </source>
</evidence>
<dbReference type="RefSeq" id="WP_197737849.1">
    <property type="nucleotide sequence ID" value="NZ_LR699114.1"/>
</dbReference>
<dbReference type="GO" id="GO:0005829">
    <property type="term" value="C:cytosol"/>
    <property type="evidence" value="ECO:0007669"/>
    <property type="project" value="TreeGrafter"/>
</dbReference>
<feature type="binding site" evidence="6">
    <location>
        <begin position="124"/>
        <end position="125"/>
    </location>
    <ligand>
        <name>S-adenosyl-L-methionine</name>
        <dbReference type="ChEBI" id="CHEBI:59789"/>
    </ligand>
</feature>
<evidence type="ECO:0000256" key="2">
    <source>
        <dbReference type="ARBA" id="ARBA00022552"/>
    </source>
</evidence>